<dbReference type="InterPro" id="IPR046037">
    <property type="entry name" value="DUF5995"/>
</dbReference>
<dbReference type="Pfam" id="PF19458">
    <property type="entry name" value="DUF5995"/>
    <property type="match status" value="1"/>
</dbReference>
<gene>
    <name evidence="1" type="ORF">QWY28_01755</name>
</gene>
<evidence type="ECO:0000313" key="1">
    <source>
        <dbReference type="EMBL" id="MDN4171659.1"/>
    </source>
</evidence>
<reference evidence="1" key="1">
    <citation type="submission" date="2023-06" db="EMBL/GenBank/DDBJ databases">
        <title>Draft genome sequence of Nocardioides sp. SOB77.</title>
        <authorList>
            <person name="Zhang G."/>
        </authorList>
    </citation>
    <scope>NUCLEOTIDE SEQUENCE</scope>
    <source>
        <strain evidence="1">SOB77</strain>
    </source>
</reference>
<proteinExistence type="predicted"/>
<accession>A0ABT8FAS4</accession>
<dbReference type="Proteomes" id="UP001168620">
    <property type="component" value="Unassembled WGS sequence"/>
</dbReference>
<keyword evidence="2" id="KW-1185">Reference proteome</keyword>
<dbReference type="EMBL" id="JAUHJQ010000001">
    <property type="protein sequence ID" value="MDN4171659.1"/>
    <property type="molecule type" value="Genomic_DNA"/>
</dbReference>
<sequence length="234" mass="25362">MSRATTTTGWDSAATIDDVLDRMDTIASTLPTDDGVAVFNRMYRQVTRLVRSAIEEGEFGAGPFLERLDVHFANLFFAAHAADLAGAPVPVAWAPLFEQRDRTGTHPVQFALAGMNAHISHDLPCAVVLACRELGVEAQDDTPEHVDFSTTNAVLEQAQEEIKTWFSSGVVARLDDLGGRLDDGLATFGIHLARAAAWEVSQVLWALSDNPRTDGLFRTNLGRGVAMTSRGILL</sequence>
<comment type="caution">
    <text evidence="1">The sequence shown here is derived from an EMBL/GenBank/DDBJ whole genome shotgun (WGS) entry which is preliminary data.</text>
</comment>
<evidence type="ECO:0000313" key="2">
    <source>
        <dbReference type="Proteomes" id="UP001168620"/>
    </source>
</evidence>
<dbReference type="RefSeq" id="WP_300950579.1">
    <property type="nucleotide sequence ID" value="NZ_JAUHJQ010000001.1"/>
</dbReference>
<name>A0ABT8FAS4_9ACTN</name>
<organism evidence="1 2">
    <name type="scientific">Nocardioides oceani</name>
    <dbReference type="NCBI Taxonomy" id="3058369"/>
    <lineage>
        <taxon>Bacteria</taxon>
        <taxon>Bacillati</taxon>
        <taxon>Actinomycetota</taxon>
        <taxon>Actinomycetes</taxon>
        <taxon>Propionibacteriales</taxon>
        <taxon>Nocardioidaceae</taxon>
        <taxon>Nocardioides</taxon>
    </lineage>
</organism>
<protein>
    <submittedName>
        <fullName evidence="1">DUF5995 family protein</fullName>
    </submittedName>
</protein>